<keyword evidence="3" id="KW-1185">Reference proteome</keyword>
<dbReference type="InterPro" id="IPR043160">
    <property type="entry name" value="Dynein_C_barrel"/>
</dbReference>
<protein>
    <submittedName>
        <fullName evidence="2">Dynein heavy chain 7, axonemal</fullName>
    </submittedName>
</protein>
<comment type="caution">
    <text evidence="2">The sequence shown here is derived from an EMBL/GenBank/DDBJ whole genome shotgun (WGS) entry which is preliminary data.</text>
</comment>
<evidence type="ECO:0000313" key="2">
    <source>
        <dbReference type="EMBL" id="KAK7077273.1"/>
    </source>
</evidence>
<dbReference type="GO" id="GO:0030286">
    <property type="term" value="C:dynein complex"/>
    <property type="evidence" value="ECO:0007669"/>
    <property type="project" value="InterPro"/>
</dbReference>
<dbReference type="InterPro" id="IPR041228">
    <property type="entry name" value="Dynein_C"/>
</dbReference>
<reference evidence="2 3" key="1">
    <citation type="submission" date="2023-11" db="EMBL/GenBank/DDBJ databases">
        <title>Halocaridina rubra genome assembly.</title>
        <authorList>
            <person name="Smith C."/>
        </authorList>
    </citation>
    <scope>NUCLEOTIDE SEQUENCE [LARGE SCALE GENOMIC DNA]</scope>
    <source>
        <strain evidence="2">EP-1</strain>
        <tissue evidence="2">Whole</tissue>
    </source>
</reference>
<dbReference type="AlphaFoldDB" id="A0AAN9A783"/>
<dbReference type="GO" id="GO:0045505">
    <property type="term" value="F:dynein intermediate chain binding"/>
    <property type="evidence" value="ECO:0007669"/>
    <property type="project" value="InterPro"/>
</dbReference>
<dbReference type="Gene3D" id="3.10.490.20">
    <property type="match status" value="1"/>
</dbReference>
<feature type="domain" description="Dynein heavy chain C-terminal" evidence="1">
    <location>
        <begin position="57"/>
        <end position="359"/>
    </location>
</feature>
<dbReference type="GO" id="GO:0007018">
    <property type="term" value="P:microtubule-based movement"/>
    <property type="evidence" value="ECO:0007669"/>
    <property type="project" value="InterPro"/>
</dbReference>
<dbReference type="InterPro" id="IPR026983">
    <property type="entry name" value="DHC"/>
</dbReference>
<dbReference type="FunFam" id="3.10.490.20:FF:000001">
    <property type="entry name" value="dynein heavy chain 7, axonemal"/>
    <property type="match status" value="1"/>
</dbReference>
<sequence>MTKHLFIPKIYLFQGVYTTPLDGDEMDHYLSHISELPRDAPPHVFGMNSNASINKDQAETNKLFVAVLQTQSTSLSSGGDGGGEGDTVGRTCEDILNRIPPPFHVDAALAKYPTKRENSFNTVLVQEMCRYNTLISTITSTLHAVLRALEGTESLSEEVEEVLVGVRTGRVPAMWRSRSYPTLKGLGSYITDLVQRLQFLQRWFENGAPRVFWISGFFFTQSFLTAVLQNHARAHTLAIDLLAFHYQVCDVDDDSPEPESGTYIRGLFLEGARWDSIKKHLEEALPRRLHENMPPIWLKPMVREEIPPELTYSCPVYKTSERRGNLTTTGHCTNYVISVSIPTDLPQDHWILRGVALLCSLSD</sequence>
<dbReference type="Pfam" id="PF18199">
    <property type="entry name" value="Dynein_C"/>
    <property type="match status" value="1"/>
</dbReference>
<proteinExistence type="predicted"/>
<dbReference type="FunFam" id="1.20.1270.280:FF:000001">
    <property type="entry name" value="dynein heavy chain 7, axonemal"/>
    <property type="match status" value="1"/>
</dbReference>
<dbReference type="PANTHER" id="PTHR22878:SF70">
    <property type="entry name" value="DYNEIN HEAVY CHAIN 2, AXONEMAL"/>
    <property type="match status" value="1"/>
</dbReference>
<accession>A0AAN9A783</accession>
<dbReference type="Gene3D" id="1.20.1270.280">
    <property type="match status" value="1"/>
</dbReference>
<name>A0AAN9A783_HALRR</name>
<evidence type="ECO:0000313" key="3">
    <source>
        <dbReference type="Proteomes" id="UP001381693"/>
    </source>
</evidence>
<organism evidence="2 3">
    <name type="scientific">Halocaridina rubra</name>
    <name type="common">Hawaiian red shrimp</name>
    <dbReference type="NCBI Taxonomy" id="373956"/>
    <lineage>
        <taxon>Eukaryota</taxon>
        <taxon>Metazoa</taxon>
        <taxon>Ecdysozoa</taxon>
        <taxon>Arthropoda</taxon>
        <taxon>Crustacea</taxon>
        <taxon>Multicrustacea</taxon>
        <taxon>Malacostraca</taxon>
        <taxon>Eumalacostraca</taxon>
        <taxon>Eucarida</taxon>
        <taxon>Decapoda</taxon>
        <taxon>Pleocyemata</taxon>
        <taxon>Caridea</taxon>
        <taxon>Atyoidea</taxon>
        <taxon>Atyidae</taxon>
        <taxon>Halocaridina</taxon>
    </lineage>
</organism>
<gene>
    <name evidence="2" type="primary">DNAH7_2</name>
    <name evidence="2" type="ORF">SK128_009739</name>
</gene>
<evidence type="ECO:0000259" key="1">
    <source>
        <dbReference type="Pfam" id="PF18199"/>
    </source>
</evidence>
<dbReference type="Proteomes" id="UP001381693">
    <property type="component" value="Unassembled WGS sequence"/>
</dbReference>
<dbReference type="PANTHER" id="PTHR22878">
    <property type="entry name" value="DYNEIN HEAVY CHAIN 6, AXONEMAL-LIKE-RELATED"/>
    <property type="match status" value="1"/>
</dbReference>
<dbReference type="EMBL" id="JAXCGZ010009444">
    <property type="protein sequence ID" value="KAK7077273.1"/>
    <property type="molecule type" value="Genomic_DNA"/>
</dbReference>
<dbReference type="GO" id="GO:0051959">
    <property type="term" value="F:dynein light intermediate chain binding"/>
    <property type="evidence" value="ECO:0007669"/>
    <property type="project" value="InterPro"/>
</dbReference>